<dbReference type="InParanoid" id="A0A151Z3Z6"/>
<proteinExistence type="predicted"/>
<evidence type="ECO:0008006" key="4">
    <source>
        <dbReference type="Google" id="ProtNLM"/>
    </source>
</evidence>
<evidence type="ECO:0000256" key="1">
    <source>
        <dbReference type="SAM" id="Coils"/>
    </source>
</evidence>
<gene>
    <name evidence="2" type="ORF">DLAC_10717</name>
</gene>
<dbReference type="EMBL" id="LODT01000048">
    <property type="protein sequence ID" value="KYQ88693.1"/>
    <property type="molecule type" value="Genomic_DNA"/>
</dbReference>
<sequence length="345" mass="40267">MKRLTVDIITFAHHNSIQDGRSPTGIVGAALYLSLCFYKTAKFTKPDLSRLCENLSCRVNTTKERIKEIENNLLQYCKDTKYLSHVNSKNLHANIGIIIKDFIVSLNPTDDYNNDSELDAIENLELPNDSNDSNNNNNNKKRELEIYQESNIENIKENNIIKKLKSNQETISTILESEFIPFPKEDIKSSKKEFKERYFQDYQTQFGKRCSFPPSFIENVYKRLIRRLKLIRAKKELIDKNVLVNEQALNMSDTDFYKNYKAYLKTQTDNQDREIIQLLKNGGISDHEIIDRLTDIKELEAKKSWSTHPNLDSEELDDDDIDSNQIIKYLKTPQEVKLLQQLQSQ</sequence>
<organism evidence="2 3">
    <name type="scientific">Tieghemostelium lacteum</name>
    <name type="common">Slime mold</name>
    <name type="synonym">Dictyostelium lacteum</name>
    <dbReference type="NCBI Taxonomy" id="361077"/>
    <lineage>
        <taxon>Eukaryota</taxon>
        <taxon>Amoebozoa</taxon>
        <taxon>Evosea</taxon>
        <taxon>Eumycetozoa</taxon>
        <taxon>Dictyostelia</taxon>
        <taxon>Dictyosteliales</taxon>
        <taxon>Raperosteliaceae</taxon>
        <taxon>Tieghemostelium</taxon>
    </lineage>
</organism>
<keyword evidence="1" id="KW-0175">Coiled coil</keyword>
<dbReference type="FunCoup" id="A0A151Z3Z6">
    <property type="interactions" value="1"/>
</dbReference>
<protein>
    <recommendedName>
        <fullName evidence="4">Transcription factor TFIIB cyclin-like domain-containing protein</fullName>
    </recommendedName>
</protein>
<accession>A0A151Z3Z6</accession>
<feature type="coiled-coil region" evidence="1">
    <location>
        <begin position="52"/>
        <end position="79"/>
    </location>
</feature>
<evidence type="ECO:0000313" key="2">
    <source>
        <dbReference type="EMBL" id="KYQ88693.1"/>
    </source>
</evidence>
<dbReference type="AlphaFoldDB" id="A0A151Z3Z6"/>
<dbReference type="Proteomes" id="UP000076078">
    <property type="component" value="Unassembled WGS sequence"/>
</dbReference>
<dbReference type="OrthoDB" id="10577415at2759"/>
<comment type="caution">
    <text evidence="2">The sequence shown here is derived from an EMBL/GenBank/DDBJ whole genome shotgun (WGS) entry which is preliminary data.</text>
</comment>
<evidence type="ECO:0000313" key="3">
    <source>
        <dbReference type="Proteomes" id="UP000076078"/>
    </source>
</evidence>
<dbReference type="STRING" id="361077.A0A151Z3Z6"/>
<reference evidence="2 3" key="1">
    <citation type="submission" date="2015-12" db="EMBL/GenBank/DDBJ databases">
        <title>Dictyostelia acquired genes for synthesis and detection of signals that induce cell-type specialization by lateral gene transfer from prokaryotes.</title>
        <authorList>
            <person name="Gloeckner G."/>
            <person name="Schaap P."/>
        </authorList>
    </citation>
    <scope>NUCLEOTIDE SEQUENCE [LARGE SCALE GENOMIC DNA]</scope>
    <source>
        <strain evidence="2 3">TK</strain>
    </source>
</reference>
<name>A0A151Z3Z6_TIELA</name>
<keyword evidence="3" id="KW-1185">Reference proteome</keyword>